<feature type="compositionally biased region" description="Basic and acidic residues" evidence="1">
    <location>
        <begin position="102"/>
        <end position="116"/>
    </location>
</feature>
<dbReference type="InterPro" id="IPR054505">
    <property type="entry name" value="Myb_DNA-bind_8"/>
</dbReference>
<organism evidence="3 4">
    <name type="scientific">Hyaloscypha hepaticicola</name>
    <dbReference type="NCBI Taxonomy" id="2082293"/>
    <lineage>
        <taxon>Eukaryota</taxon>
        <taxon>Fungi</taxon>
        <taxon>Dikarya</taxon>
        <taxon>Ascomycota</taxon>
        <taxon>Pezizomycotina</taxon>
        <taxon>Leotiomycetes</taxon>
        <taxon>Helotiales</taxon>
        <taxon>Hyaloscyphaceae</taxon>
        <taxon>Hyaloscypha</taxon>
    </lineage>
</organism>
<evidence type="ECO:0000256" key="1">
    <source>
        <dbReference type="SAM" id="MobiDB-lite"/>
    </source>
</evidence>
<protein>
    <recommendedName>
        <fullName evidence="2">Myb-like DNA-binding domain-containing protein</fullName>
    </recommendedName>
</protein>
<dbReference type="OrthoDB" id="3944408at2759"/>
<feature type="region of interest" description="Disordered" evidence="1">
    <location>
        <begin position="56"/>
        <end position="123"/>
    </location>
</feature>
<keyword evidence="4" id="KW-1185">Reference proteome</keyword>
<dbReference type="EMBL" id="KZ613505">
    <property type="protein sequence ID" value="PMD16573.1"/>
    <property type="molecule type" value="Genomic_DNA"/>
</dbReference>
<name>A0A2J6PRC9_9HELO</name>
<reference evidence="3 4" key="1">
    <citation type="submission" date="2016-05" db="EMBL/GenBank/DDBJ databases">
        <title>A degradative enzymes factory behind the ericoid mycorrhizal symbiosis.</title>
        <authorList>
            <consortium name="DOE Joint Genome Institute"/>
            <person name="Martino E."/>
            <person name="Morin E."/>
            <person name="Grelet G."/>
            <person name="Kuo A."/>
            <person name="Kohler A."/>
            <person name="Daghino S."/>
            <person name="Barry K."/>
            <person name="Choi C."/>
            <person name="Cichocki N."/>
            <person name="Clum A."/>
            <person name="Copeland A."/>
            <person name="Hainaut M."/>
            <person name="Haridas S."/>
            <person name="Labutti K."/>
            <person name="Lindquist E."/>
            <person name="Lipzen A."/>
            <person name="Khouja H.-R."/>
            <person name="Murat C."/>
            <person name="Ohm R."/>
            <person name="Olson A."/>
            <person name="Spatafora J."/>
            <person name="Veneault-Fourrey C."/>
            <person name="Henrissat B."/>
            <person name="Grigoriev I."/>
            <person name="Martin F."/>
            <person name="Perotto S."/>
        </authorList>
    </citation>
    <scope>NUCLEOTIDE SEQUENCE [LARGE SCALE GENOMIC DNA]</scope>
    <source>
        <strain evidence="3 4">UAMH 7357</strain>
    </source>
</reference>
<dbReference type="Proteomes" id="UP000235672">
    <property type="component" value="Unassembled WGS sequence"/>
</dbReference>
<proteinExistence type="predicted"/>
<feature type="domain" description="Myb-like DNA-binding" evidence="2">
    <location>
        <begin position="8"/>
        <end position="54"/>
    </location>
</feature>
<dbReference type="AlphaFoldDB" id="A0A2J6PRC9"/>
<feature type="compositionally biased region" description="Polar residues" evidence="1">
    <location>
        <begin position="66"/>
        <end position="80"/>
    </location>
</feature>
<sequence>MPSKIQLDENLWFLYICLQKSDLKSIDFQSVGLATNLKPPAARMRYTRLRRQIESGTLIGTHGTPFLSSSADNPSTSPTSNKRKRLGGSSGKDEEDESEADIGLKNEKSLKSEKKGKEHKIKI</sequence>
<evidence type="ECO:0000313" key="3">
    <source>
        <dbReference type="EMBL" id="PMD16573.1"/>
    </source>
</evidence>
<gene>
    <name evidence="3" type="ORF">NA56DRAFT_649437</name>
</gene>
<feature type="non-terminal residue" evidence="3">
    <location>
        <position position="123"/>
    </location>
</feature>
<dbReference type="Pfam" id="PF22980">
    <property type="entry name" value="Myb_DNA-bind_8"/>
    <property type="match status" value="1"/>
</dbReference>
<accession>A0A2J6PRC9</accession>
<dbReference type="STRING" id="1745343.A0A2J6PRC9"/>
<evidence type="ECO:0000313" key="4">
    <source>
        <dbReference type="Proteomes" id="UP000235672"/>
    </source>
</evidence>
<evidence type="ECO:0000259" key="2">
    <source>
        <dbReference type="Pfam" id="PF22980"/>
    </source>
</evidence>